<keyword evidence="5 8" id="KW-0418">Kinase</keyword>
<comment type="pathway">
    <text evidence="1">Cofactor biosynthesis; thiamine diphosphate biosynthesis.</text>
</comment>
<dbReference type="InterPro" id="IPR029056">
    <property type="entry name" value="Ribokinase-like"/>
</dbReference>
<dbReference type="NCBIfam" id="TIGR00097">
    <property type="entry name" value="HMP-P_kinase"/>
    <property type="match status" value="1"/>
</dbReference>
<dbReference type="GO" id="GO:0005829">
    <property type="term" value="C:cytosol"/>
    <property type="evidence" value="ECO:0007669"/>
    <property type="project" value="TreeGrafter"/>
</dbReference>
<dbReference type="RefSeq" id="WP_133553814.1">
    <property type="nucleotide sequence ID" value="NZ_SNWM01000002.1"/>
</dbReference>
<dbReference type="GO" id="GO:0009228">
    <property type="term" value="P:thiamine biosynthetic process"/>
    <property type="evidence" value="ECO:0007669"/>
    <property type="project" value="InterPro"/>
</dbReference>
<dbReference type="Pfam" id="PF08543">
    <property type="entry name" value="Phos_pyr_kin"/>
    <property type="match status" value="1"/>
</dbReference>
<evidence type="ECO:0000313" key="8">
    <source>
        <dbReference type="EMBL" id="TDO22450.1"/>
    </source>
</evidence>
<keyword evidence="9" id="KW-1185">Reference proteome</keyword>
<evidence type="ECO:0000256" key="4">
    <source>
        <dbReference type="ARBA" id="ARBA00022741"/>
    </source>
</evidence>
<dbReference type="InterPro" id="IPR004399">
    <property type="entry name" value="HMP/HMP-P_kinase_dom"/>
</dbReference>
<dbReference type="PANTHER" id="PTHR20858">
    <property type="entry name" value="PHOSPHOMETHYLPYRIMIDINE KINASE"/>
    <property type="match status" value="1"/>
</dbReference>
<evidence type="ECO:0000256" key="6">
    <source>
        <dbReference type="ARBA" id="ARBA00022840"/>
    </source>
</evidence>
<keyword evidence="6" id="KW-0067">ATP-binding</keyword>
<evidence type="ECO:0000259" key="7">
    <source>
        <dbReference type="Pfam" id="PF08543"/>
    </source>
</evidence>
<dbReference type="PANTHER" id="PTHR20858:SF17">
    <property type="entry name" value="HYDROXYMETHYLPYRIMIDINE_PHOSPHOMETHYLPYRIMIDINE KINASE THI20-RELATED"/>
    <property type="match status" value="1"/>
</dbReference>
<gene>
    <name evidence="8" type="ORF">CLV32_1423</name>
</gene>
<proteinExistence type="predicted"/>
<protein>
    <recommendedName>
        <fullName evidence="2">hydroxymethylpyrimidine kinase</fullName>
        <ecNumber evidence="2">2.7.1.49</ecNumber>
    </recommendedName>
</protein>
<dbReference type="Proteomes" id="UP000295499">
    <property type="component" value="Unassembled WGS sequence"/>
</dbReference>
<dbReference type="CDD" id="cd01169">
    <property type="entry name" value="HMPP_kinase"/>
    <property type="match status" value="1"/>
</dbReference>
<evidence type="ECO:0000256" key="3">
    <source>
        <dbReference type="ARBA" id="ARBA00022679"/>
    </source>
</evidence>
<evidence type="ECO:0000256" key="2">
    <source>
        <dbReference type="ARBA" id="ARBA00012135"/>
    </source>
</evidence>
<evidence type="ECO:0000256" key="1">
    <source>
        <dbReference type="ARBA" id="ARBA00004948"/>
    </source>
</evidence>
<reference evidence="8 9" key="1">
    <citation type="submission" date="2019-03" db="EMBL/GenBank/DDBJ databases">
        <title>Genomic Encyclopedia of Archaeal and Bacterial Type Strains, Phase II (KMG-II): from individual species to whole genera.</title>
        <authorList>
            <person name="Goeker M."/>
        </authorList>
    </citation>
    <scope>NUCLEOTIDE SEQUENCE [LARGE SCALE GENOMIC DNA]</scope>
    <source>
        <strain evidence="8 9">DSM 19034</strain>
    </source>
</reference>
<dbReference type="FunFam" id="3.40.1190.20:FF:000003">
    <property type="entry name" value="Phosphomethylpyrimidine kinase ThiD"/>
    <property type="match status" value="1"/>
</dbReference>
<sequence length="277" mass="29065">MSDYVYPSVLTIAGSDSGGGAGIQADLKTFAALGCYGTSAITALTAQNTQGVSSIYGIPAGILSGQILAVLGDIRPSAIKIGMLYNKEQIESVVSALIQYPGIPVVIDPVMKATAGQNLIQEVAIPAMRDLLFPLVTLITPNLDEASILSNMTVTNEQQMQDAAQEMLKTGCYGVLVKGGHLKTETLCNVYADGAGLIRKYFSSRVETANTHGTGCTLSSAIAAYLALGEQLDMAIERAGIFVQNALIAGKNVKTGKGKGPLNHFFAPTPLIKRKLQ</sequence>
<accession>A0A4R6IK70</accession>
<dbReference type="GO" id="GO:0008972">
    <property type="term" value="F:phosphomethylpyrimidine kinase activity"/>
    <property type="evidence" value="ECO:0007669"/>
    <property type="project" value="InterPro"/>
</dbReference>
<comment type="caution">
    <text evidence="8">The sequence shown here is derived from an EMBL/GenBank/DDBJ whole genome shotgun (WGS) entry which is preliminary data.</text>
</comment>
<evidence type="ECO:0000256" key="5">
    <source>
        <dbReference type="ARBA" id="ARBA00022777"/>
    </source>
</evidence>
<dbReference type="SUPFAM" id="SSF53613">
    <property type="entry name" value="Ribokinase-like"/>
    <property type="match status" value="1"/>
</dbReference>
<dbReference type="EC" id="2.7.1.49" evidence="2"/>
<dbReference type="Gene3D" id="3.40.1190.20">
    <property type="match status" value="1"/>
</dbReference>
<dbReference type="InterPro" id="IPR013749">
    <property type="entry name" value="PM/HMP-P_kinase-1"/>
</dbReference>
<feature type="domain" description="Pyridoxamine kinase/Phosphomethylpyrimidine kinase" evidence="7">
    <location>
        <begin position="16"/>
        <end position="263"/>
    </location>
</feature>
<dbReference type="EMBL" id="SNWM01000002">
    <property type="protein sequence ID" value="TDO22450.1"/>
    <property type="molecule type" value="Genomic_DNA"/>
</dbReference>
<dbReference type="AlphaFoldDB" id="A0A4R6IK70"/>
<dbReference type="GO" id="GO:0008902">
    <property type="term" value="F:hydroxymethylpyrimidine kinase activity"/>
    <property type="evidence" value="ECO:0007669"/>
    <property type="project" value="UniProtKB-EC"/>
</dbReference>
<dbReference type="GO" id="GO:0005524">
    <property type="term" value="F:ATP binding"/>
    <property type="evidence" value="ECO:0007669"/>
    <property type="project" value="UniProtKB-KW"/>
</dbReference>
<dbReference type="OrthoDB" id="9810880at2"/>
<keyword evidence="4" id="KW-0547">Nucleotide-binding</keyword>
<keyword evidence="3" id="KW-0808">Transferase</keyword>
<evidence type="ECO:0000313" key="9">
    <source>
        <dbReference type="Proteomes" id="UP000295499"/>
    </source>
</evidence>
<organism evidence="8 9">
    <name type="scientific">Pedobacter duraquae</name>
    <dbReference type="NCBI Taxonomy" id="425511"/>
    <lineage>
        <taxon>Bacteria</taxon>
        <taxon>Pseudomonadati</taxon>
        <taxon>Bacteroidota</taxon>
        <taxon>Sphingobacteriia</taxon>
        <taxon>Sphingobacteriales</taxon>
        <taxon>Sphingobacteriaceae</taxon>
        <taxon>Pedobacter</taxon>
    </lineage>
</organism>
<name>A0A4R6IK70_9SPHI</name>